<dbReference type="EMBL" id="BLXT01001848">
    <property type="protein sequence ID" value="GFN88364.1"/>
    <property type="molecule type" value="Genomic_DNA"/>
</dbReference>
<organism evidence="1 2">
    <name type="scientific">Plakobranchus ocellatus</name>
    <dbReference type="NCBI Taxonomy" id="259542"/>
    <lineage>
        <taxon>Eukaryota</taxon>
        <taxon>Metazoa</taxon>
        <taxon>Spiralia</taxon>
        <taxon>Lophotrochozoa</taxon>
        <taxon>Mollusca</taxon>
        <taxon>Gastropoda</taxon>
        <taxon>Heterobranchia</taxon>
        <taxon>Euthyneura</taxon>
        <taxon>Panpulmonata</taxon>
        <taxon>Sacoglossa</taxon>
        <taxon>Placobranchoidea</taxon>
        <taxon>Plakobranchidae</taxon>
        <taxon>Plakobranchus</taxon>
    </lineage>
</organism>
<name>A0AAV3YZI4_9GAST</name>
<accession>A0AAV3YZI4</accession>
<reference evidence="1 2" key="1">
    <citation type="journal article" date="2021" name="Elife">
        <title>Chloroplast acquisition without the gene transfer in kleptoplastic sea slugs, Plakobranchus ocellatus.</title>
        <authorList>
            <person name="Maeda T."/>
            <person name="Takahashi S."/>
            <person name="Yoshida T."/>
            <person name="Shimamura S."/>
            <person name="Takaki Y."/>
            <person name="Nagai Y."/>
            <person name="Toyoda A."/>
            <person name="Suzuki Y."/>
            <person name="Arimoto A."/>
            <person name="Ishii H."/>
            <person name="Satoh N."/>
            <person name="Nishiyama T."/>
            <person name="Hasebe M."/>
            <person name="Maruyama T."/>
            <person name="Minagawa J."/>
            <person name="Obokata J."/>
            <person name="Shigenobu S."/>
        </authorList>
    </citation>
    <scope>NUCLEOTIDE SEQUENCE [LARGE SCALE GENOMIC DNA]</scope>
</reference>
<keyword evidence="2" id="KW-1185">Reference proteome</keyword>
<comment type="caution">
    <text evidence="1">The sequence shown here is derived from an EMBL/GenBank/DDBJ whole genome shotgun (WGS) entry which is preliminary data.</text>
</comment>
<dbReference type="AlphaFoldDB" id="A0AAV3YZI4"/>
<evidence type="ECO:0000313" key="1">
    <source>
        <dbReference type="EMBL" id="GFN88364.1"/>
    </source>
</evidence>
<proteinExistence type="predicted"/>
<sequence>MATVPQSLLHQYNNNIPITHHNPIILHHYRYHNTISSPHYITSIPQSLPDLHTANTTPSLLPYYHDCHIVTAYLLPLLHHFLPLTPHLHYTTSTAIIASPKSPKRQHYHHFIGNTIFTPSTLIHHHLYHTTMSIQYLIHYHIITTLTLLSIAAERVIKITGYKK</sequence>
<protein>
    <submittedName>
        <fullName evidence="1">Uncharacterized protein</fullName>
    </submittedName>
</protein>
<gene>
    <name evidence="1" type="ORF">PoB_001487000</name>
</gene>
<dbReference type="Proteomes" id="UP000735302">
    <property type="component" value="Unassembled WGS sequence"/>
</dbReference>
<evidence type="ECO:0000313" key="2">
    <source>
        <dbReference type="Proteomes" id="UP000735302"/>
    </source>
</evidence>